<keyword evidence="3" id="KW-0418">Kinase</keyword>
<organism evidence="3 4">
    <name type="scientific">Dellaglioa algida</name>
    <dbReference type="NCBI Taxonomy" id="105612"/>
    <lineage>
        <taxon>Bacteria</taxon>
        <taxon>Bacillati</taxon>
        <taxon>Bacillota</taxon>
        <taxon>Bacilli</taxon>
        <taxon>Lactobacillales</taxon>
        <taxon>Lactobacillaceae</taxon>
        <taxon>Dellaglioa</taxon>
    </lineage>
</organism>
<keyword evidence="1" id="KW-1133">Transmembrane helix</keyword>
<proteinExistence type="predicted"/>
<dbReference type="PANTHER" id="PTHR40448">
    <property type="entry name" value="TWO-COMPONENT SENSOR HISTIDINE KINASE"/>
    <property type="match status" value="1"/>
</dbReference>
<evidence type="ECO:0000259" key="2">
    <source>
        <dbReference type="Pfam" id="PF14501"/>
    </source>
</evidence>
<dbReference type="SUPFAM" id="SSF55874">
    <property type="entry name" value="ATPase domain of HSP90 chaperone/DNA topoisomerase II/histidine kinase"/>
    <property type="match status" value="1"/>
</dbReference>
<comment type="caution">
    <text evidence="3">The sequence shown here is derived from an EMBL/GenBank/DDBJ whole genome shotgun (WGS) entry which is preliminary data.</text>
</comment>
<feature type="transmembrane region" description="Helical" evidence="1">
    <location>
        <begin position="47"/>
        <end position="72"/>
    </location>
</feature>
<keyword evidence="1" id="KW-0812">Transmembrane</keyword>
<feature type="transmembrane region" description="Helical" evidence="1">
    <location>
        <begin position="165"/>
        <end position="187"/>
    </location>
</feature>
<accession>A0A5C6MBF5</accession>
<feature type="domain" description="Sensor histidine kinase NatK-like C-terminal" evidence="2">
    <location>
        <begin position="341"/>
        <end position="441"/>
    </location>
</feature>
<keyword evidence="1" id="KW-0472">Membrane</keyword>
<evidence type="ECO:0000313" key="3">
    <source>
        <dbReference type="EMBL" id="TWW10294.1"/>
    </source>
</evidence>
<dbReference type="PANTHER" id="PTHR40448:SF1">
    <property type="entry name" value="TWO-COMPONENT SENSOR HISTIDINE KINASE"/>
    <property type="match status" value="1"/>
</dbReference>
<keyword evidence="3" id="KW-0808">Transferase</keyword>
<sequence length="447" mass="52088">MLTVTPLQMLFFDGEAIVLMNLIQYMLSKDIRNTNKIKIKMITDILIFPIICGVVGNIGYFIYLISMILFYVRMNEKPLNKYHTLNTLLITFVLYLVIANVETYLFKLLYEYRFQVSVKELNNTDSWLHFVLLGLLGIAAYFGLRLAKVKSLKKFNLDSIYLEKLIFYDFLGIIALLSLVIFSAQHLKIQFEFIGIIILVLIMIIAAIVLMTYFVFDSYAKRMALENKLQMQEIHQTYIDQIEHRNKELRRFKHDYQNILLTLEHYIQNDDREKLREYFDEVVRESGSQIDIDGTGFETVALIKNEQIRLMMYSKIIFAQNQDIKVHLEVDPDFEFMMTGVDAIRILGILFDNAIEALVDLPKGQRFLNIALVRYQDFDEVIMRNDFDKGLVKKANFINSSSKGDGRGQGLKIVREIMAKYEDSQFGVCMNGEQFEVNVILKRGGDD</sequence>
<dbReference type="EMBL" id="SRRQ01000016">
    <property type="protein sequence ID" value="TWW10294.1"/>
    <property type="molecule type" value="Genomic_DNA"/>
</dbReference>
<protein>
    <submittedName>
        <fullName evidence="3">Histidine kinase</fullName>
    </submittedName>
</protein>
<feature type="transmembrane region" description="Helical" evidence="1">
    <location>
        <begin position="193"/>
        <end position="216"/>
    </location>
</feature>
<dbReference type="InterPro" id="IPR032834">
    <property type="entry name" value="NatK-like_C"/>
</dbReference>
<reference evidence="3 4" key="1">
    <citation type="submission" date="2019-04" db="EMBL/GenBank/DDBJ databases">
        <title>In vitro growth and metabolic characteristics of meat-borne Lactobacillus algidus strains.</title>
        <authorList>
            <person name="Sade E."/>
            <person name="Per J."/>
            <person name="Tytti H."/>
            <person name="Johanna B.K."/>
        </authorList>
    </citation>
    <scope>NUCLEOTIDE SEQUENCE [LARGE SCALE GENOMIC DNA]</scope>
    <source>
        <strain evidence="3 4">LTS37-1</strain>
    </source>
</reference>
<feature type="transmembrane region" description="Helical" evidence="1">
    <location>
        <begin position="126"/>
        <end position="144"/>
    </location>
</feature>
<name>A0A5C6MBF5_9LACO</name>
<evidence type="ECO:0000313" key="4">
    <source>
        <dbReference type="Proteomes" id="UP000321659"/>
    </source>
</evidence>
<dbReference type="Proteomes" id="UP000321659">
    <property type="component" value="Unassembled WGS sequence"/>
</dbReference>
<dbReference type="GO" id="GO:0016301">
    <property type="term" value="F:kinase activity"/>
    <property type="evidence" value="ECO:0007669"/>
    <property type="project" value="UniProtKB-KW"/>
</dbReference>
<dbReference type="GO" id="GO:0042802">
    <property type="term" value="F:identical protein binding"/>
    <property type="evidence" value="ECO:0007669"/>
    <property type="project" value="TreeGrafter"/>
</dbReference>
<dbReference type="Pfam" id="PF14501">
    <property type="entry name" value="HATPase_c_5"/>
    <property type="match status" value="1"/>
</dbReference>
<dbReference type="Gene3D" id="3.30.565.10">
    <property type="entry name" value="Histidine kinase-like ATPase, C-terminal domain"/>
    <property type="match status" value="1"/>
</dbReference>
<dbReference type="InterPro" id="IPR036890">
    <property type="entry name" value="HATPase_C_sf"/>
</dbReference>
<feature type="transmembrane region" description="Helical" evidence="1">
    <location>
        <begin position="7"/>
        <end position="27"/>
    </location>
</feature>
<feature type="transmembrane region" description="Helical" evidence="1">
    <location>
        <begin position="84"/>
        <end position="106"/>
    </location>
</feature>
<gene>
    <name evidence="3" type="primary">pltK</name>
    <name evidence="3" type="ORF">LABALGLTS371_14880</name>
</gene>
<dbReference type="AlphaFoldDB" id="A0A5C6MBF5"/>
<evidence type="ECO:0000256" key="1">
    <source>
        <dbReference type="SAM" id="Phobius"/>
    </source>
</evidence>